<organism evidence="1 2">
    <name type="scientific">Yasminevirus sp. GU-2018</name>
    <dbReference type="NCBI Taxonomy" id="2420051"/>
    <lineage>
        <taxon>Viruses</taxon>
        <taxon>Varidnaviria</taxon>
        <taxon>Bamfordvirae</taxon>
        <taxon>Nucleocytoviricota</taxon>
        <taxon>Megaviricetes</taxon>
        <taxon>Imitervirales</taxon>
        <taxon>Mimiviridae</taxon>
        <taxon>Klosneuvirinae</taxon>
        <taxon>Yasminevirus</taxon>
        <taxon>Yasminevirus saudimassiliense</taxon>
    </lineage>
</organism>
<feature type="non-terminal residue" evidence="1">
    <location>
        <position position="1"/>
    </location>
</feature>
<evidence type="ECO:0000313" key="1">
    <source>
        <dbReference type="EMBL" id="VBB18182.1"/>
    </source>
</evidence>
<gene>
    <name evidence="1" type="ORF">YASMINEVIRUS_645</name>
</gene>
<dbReference type="EMBL" id="UPSH01000001">
    <property type="protein sequence ID" value="VBB18182.1"/>
    <property type="molecule type" value="Genomic_DNA"/>
</dbReference>
<comment type="caution">
    <text evidence="1">The sequence shown here is derived from an EMBL/GenBank/DDBJ whole genome shotgun (WGS) entry which is preliminary data.</text>
</comment>
<name>A0A5K0U9N9_9VIRU</name>
<accession>A0A5K0U9N9</accession>
<evidence type="ECO:0000313" key="2">
    <source>
        <dbReference type="Proteomes" id="UP000594342"/>
    </source>
</evidence>
<dbReference type="Proteomes" id="UP000594342">
    <property type="component" value="Unassembled WGS sequence"/>
</dbReference>
<protein>
    <submittedName>
        <fullName evidence="1">Uncharacterized protein</fullName>
    </submittedName>
</protein>
<keyword evidence="2" id="KW-1185">Reference proteome</keyword>
<proteinExistence type="predicted"/>
<sequence>GALNIRLKGKMQLLNRETPEYLKRAKIVEDVKEEIEKTIRMPSKRAKVKVEVKEKIVKVIRRTSSVEPTGSLLRKKQLARSE</sequence>
<reference evidence="1 2" key="1">
    <citation type="submission" date="2018-10" db="EMBL/GenBank/DDBJ databases">
        <authorList>
            <consortium name="IHU Genomes"/>
        </authorList>
    </citation>
    <scope>NUCLEOTIDE SEQUENCE [LARGE SCALE GENOMIC DNA]</scope>
    <source>
        <strain evidence="1 2">A1</strain>
    </source>
</reference>